<organism evidence="2 3">
    <name type="scientific">Chryseobacterium camelliae</name>
    <dbReference type="NCBI Taxonomy" id="1265445"/>
    <lineage>
        <taxon>Bacteria</taxon>
        <taxon>Pseudomonadati</taxon>
        <taxon>Bacteroidota</taxon>
        <taxon>Flavobacteriia</taxon>
        <taxon>Flavobacteriales</taxon>
        <taxon>Weeksellaceae</taxon>
        <taxon>Chryseobacterium group</taxon>
        <taxon>Chryseobacterium</taxon>
    </lineage>
</organism>
<feature type="compositionally biased region" description="Basic and acidic residues" evidence="1">
    <location>
        <begin position="122"/>
        <end position="145"/>
    </location>
</feature>
<gene>
    <name evidence="2" type="ORF">PFY12_14665</name>
</gene>
<evidence type="ECO:0000313" key="3">
    <source>
        <dbReference type="Proteomes" id="UP001210978"/>
    </source>
</evidence>
<dbReference type="EMBL" id="CP115859">
    <property type="protein sequence ID" value="WBV60268.1"/>
    <property type="molecule type" value="Genomic_DNA"/>
</dbReference>
<reference evidence="2 3" key="1">
    <citation type="submission" date="2023-01" db="EMBL/GenBank/DDBJ databases">
        <title>Complete genome of Chryseobacterium camelliae VAN22-5A.</title>
        <authorList>
            <person name="Zong G."/>
            <person name="Cao G."/>
        </authorList>
    </citation>
    <scope>NUCLEOTIDE SEQUENCE [LARGE SCALE GENOMIC DNA]</scope>
    <source>
        <strain evidence="2 3">VAN22-5A</strain>
    </source>
</reference>
<accession>A0ABY7QM12</accession>
<evidence type="ECO:0008006" key="4">
    <source>
        <dbReference type="Google" id="ProtNLM"/>
    </source>
</evidence>
<name>A0ABY7QM12_9FLAO</name>
<evidence type="ECO:0000313" key="2">
    <source>
        <dbReference type="EMBL" id="WBV60268.1"/>
    </source>
</evidence>
<dbReference type="RefSeq" id="WP_271148604.1">
    <property type="nucleotide sequence ID" value="NZ_CP115859.1"/>
</dbReference>
<evidence type="ECO:0000256" key="1">
    <source>
        <dbReference type="SAM" id="MobiDB-lite"/>
    </source>
</evidence>
<dbReference type="Proteomes" id="UP001210978">
    <property type="component" value="Chromosome"/>
</dbReference>
<sequence length="228" mass="26565">MAKKDVGFIKLNRGFFDNFLWNEARTYSKAEAWLDLIQLARFEASTEIIGGKVIELQKGEIPASRRFLELRWNWGSTKVSNFLKILVDFNMIKQSVKCGQTTILLVNFNVYNDSQTTNKPRTNHEQTRDKPRTNQNKEIKEGEELKEDSIVESPYRCFAHLSISNSEYDKLESLGYTKTQIDDILDRIQNYKLNTKYVSLYLTASAWLKSEYKKNNSNSEGNPKRKKL</sequence>
<keyword evidence="3" id="KW-1185">Reference proteome</keyword>
<feature type="region of interest" description="Disordered" evidence="1">
    <location>
        <begin position="116"/>
        <end position="145"/>
    </location>
</feature>
<proteinExistence type="predicted"/>
<protein>
    <recommendedName>
        <fullName evidence="4">Replication protein</fullName>
    </recommendedName>
</protein>